<sequence length="323" mass="35812">MTFRIHPLRRSPAWLALLAMPALLLMAMPAIAPAQDAPAAIDLRPDWQVGQTARYEIWSHRQRRTTMSMGGESHEVNVTMVTEGEVTWTVDRVNDDGSATCTMVLDWLSMTVTDNEGGQQIIDSRRGSGDVPAMHQALQAMAGQPVRFEIASDGSVDSVAGVNTIRQRTEAEPMAPEDRDFVRSATELALLIAAPDNANPGQTWQTRHAWSHEAGTMHYNIRHTLNDVGEVEGIPVATVYSEAQLELEVDDADMPPDAPPIDIRMTQGSRQGQVIFDLQRREAVGRNSLEQTTIEVTVRMPEQTLRQRIDETIQGQALRISEE</sequence>
<evidence type="ECO:0000313" key="3">
    <source>
        <dbReference type="Proteomes" id="UP001575105"/>
    </source>
</evidence>
<accession>A0ABV4U1H8</accession>
<dbReference type="Proteomes" id="UP001575105">
    <property type="component" value="Unassembled WGS sequence"/>
</dbReference>
<protein>
    <submittedName>
        <fullName evidence="2">DUF6263 family protein</fullName>
    </submittedName>
</protein>
<dbReference type="RefSeq" id="WP_425343948.1">
    <property type="nucleotide sequence ID" value="NZ_JBGUBD010000001.1"/>
</dbReference>
<organism evidence="2 3">
    <name type="scientific">Natronomicrosphaera hydrolytica</name>
    <dbReference type="NCBI Taxonomy" id="3242702"/>
    <lineage>
        <taxon>Bacteria</taxon>
        <taxon>Pseudomonadati</taxon>
        <taxon>Planctomycetota</taxon>
        <taxon>Phycisphaerae</taxon>
        <taxon>Phycisphaerales</taxon>
        <taxon>Phycisphaeraceae</taxon>
        <taxon>Natronomicrosphaera</taxon>
    </lineage>
</organism>
<feature type="chain" id="PRO_5045572100" evidence="1">
    <location>
        <begin position="33"/>
        <end position="323"/>
    </location>
</feature>
<dbReference type="Pfam" id="PF19777">
    <property type="entry name" value="DUF6263"/>
    <property type="match status" value="1"/>
</dbReference>
<name>A0ABV4U1H8_9BACT</name>
<reference evidence="2 3" key="1">
    <citation type="submission" date="2024-08" db="EMBL/GenBank/DDBJ databases">
        <title>Whole-genome sequencing of halo(alkali)philic microorganisms from hypersaline lakes.</title>
        <authorList>
            <person name="Sorokin D.Y."/>
            <person name="Merkel A.Y."/>
            <person name="Messina E."/>
            <person name="Yakimov M."/>
        </authorList>
    </citation>
    <scope>NUCLEOTIDE SEQUENCE [LARGE SCALE GENOMIC DNA]</scope>
    <source>
        <strain evidence="2 3">AB-hyl4</strain>
    </source>
</reference>
<feature type="signal peptide" evidence="1">
    <location>
        <begin position="1"/>
        <end position="32"/>
    </location>
</feature>
<dbReference type="EMBL" id="JBGUBD010000001">
    <property type="protein sequence ID" value="MFA9477025.1"/>
    <property type="molecule type" value="Genomic_DNA"/>
</dbReference>
<comment type="caution">
    <text evidence="2">The sequence shown here is derived from an EMBL/GenBank/DDBJ whole genome shotgun (WGS) entry which is preliminary data.</text>
</comment>
<keyword evidence="3" id="KW-1185">Reference proteome</keyword>
<keyword evidence="1" id="KW-0732">Signal</keyword>
<evidence type="ECO:0000256" key="1">
    <source>
        <dbReference type="SAM" id="SignalP"/>
    </source>
</evidence>
<gene>
    <name evidence="2" type="ORF">ACERK3_01835</name>
</gene>
<evidence type="ECO:0000313" key="2">
    <source>
        <dbReference type="EMBL" id="MFA9477025.1"/>
    </source>
</evidence>
<dbReference type="InterPro" id="IPR046230">
    <property type="entry name" value="DUF6263"/>
</dbReference>
<proteinExistence type="predicted"/>